<gene>
    <name evidence="4" type="ORF">MUK42_29740</name>
    <name evidence="3" type="ORF">MUK42_36519</name>
</gene>
<comment type="subcellular location">
    <subcellularLocation>
        <location evidence="1">Cytoplasm</location>
        <location evidence="1">Cytosol</location>
    </subcellularLocation>
</comment>
<evidence type="ECO:0000313" key="5">
    <source>
        <dbReference type="Proteomes" id="UP001055439"/>
    </source>
</evidence>
<dbReference type="AlphaFoldDB" id="A0A9E7FJW3"/>
<keyword evidence="5" id="KW-1185">Reference proteome</keyword>
<evidence type="ECO:0000259" key="2">
    <source>
        <dbReference type="PROSITE" id="PS50404"/>
    </source>
</evidence>
<reference evidence="3" key="1">
    <citation type="submission" date="2022-05" db="EMBL/GenBank/DDBJ databases">
        <title>The Musa troglodytarum L. genome provides insights into the mechanism of non-climacteric behaviour and enrichment of carotenoids.</title>
        <authorList>
            <person name="Wang J."/>
        </authorList>
    </citation>
    <scope>NUCLEOTIDE SEQUENCE</scope>
    <source>
        <tissue evidence="3">Leaf</tissue>
    </source>
</reference>
<sequence length="151" mass="17069">MIKDFYTYTVYKKIPVLIHNGRPIYEFMIIVTYPICESMIIVDYIDEVGTEGLLSSLPTPPTRRTQGGRNRTCVRLVPTVRRGIKSFSAATTSATQTSQWGRKMVGFKLLNEAKTPSLVGWAQRFCSSHAVRDLMPAMDKLQEYNGVIEAM</sequence>
<dbReference type="Proteomes" id="UP001055439">
    <property type="component" value="Chromosome 4"/>
</dbReference>
<dbReference type="EMBL" id="CP097506">
    <property type="protein sequence ID" value="URD98296.1"/>
    <property type="molecule type" value="Genomic_DNA"/>
</dbReference>
<dbReference type="PROSITE" id="PS50404">
    <property type="entry name" value="GST_NTER"/>
    <property type="match status" value="1"/>
</dbReference>
<dbReference type="GO" id="GO:0004364">
    <property type="term" value="F:glutathione transferase activity"/>
    <property type="evidence" value="ECO:0007669"/>
    <property type="project" value="UniProtKB-UniRule"/>
</dbReference>
<protein>
    <recommendedName>
        <fullName evidence="1">Glutathione S-transferase</fullName>
        <ecNumber evidence="1">2.5.1.18</ecNumber>
    </recommendedName>
</protein>
<comment type="function">
    <text evidence="1">Is involved in the conjugation of reduced glutathione to a wide number of exogenous and endogenous hydrophobic electrophiles.</text>
</comment>
<name>A0A9E7FJW3_9LILI</name>
<feature type="domain" description="GST N-terminal" evidence="2">
    <location>
        <begin position="1"/>
        <end position="53"/>
    </location>
</feature>
<dbReference type="Gene3D" id="1.20.1050.10">
    <property type="match status" value="1"/>
</dbReference>
<dbReference type="PANTHER" id="PTHR11260">
    <property type="entry name" value="GLUTATHIONE S-TRANSFERASE, GST, SUPERFAMILY, GST DOMAIN CONTAINING"/>
    <property type="match status" value="1"/>
</dbReference>
<keyword evidence="1" id="KW-0963">Cytoplasm</keyword>
<dbReference type="GO" id="GO:0006749">
    <property type="term" value="P:glutathione metabolic process"/>
    <property type="evidence" value="ECO:0007669"/>
    <property type="project" value="TreeGrafter"/>
</dbReference>
<organism evidence="3 5">
    <name type="scientific">Musa troglodytarum</name>
    <name type="common">fe'i banana</name>
    <dbReference type="NCBI Taxonomy" id="320322"/>
    <lineage>
        <taxon>Eukaryota</taxon>
        <taxon>Viridiplantae</taxon>
        <taxon>Streptophyta</taxon>
        <taxon>Embryophyta</taxon>
        <taxon>Tracheophyta</taxon>
        <taxon>Spermatophyta</taxon>
        <taxon>Magnoliopsida</taxon>
        <taxon>Liliopsida</taxon>
        <taxon>Zingiberales</taxon>
        <taxon>Musaceae</taxon>
        <taxon>Musa</taxon>
    </lineage>
</organism>
<dbReference type="GO" id="GO:0005829">
    <property type="term" value="C:cytosol"/>
    <property type="evidence" value="ECO:0007669"/>
    <property type="project" value="UniProtKB-SubCell"/>
</dbReference>
<comment type="similarity">
    <text evidence="1">Belongs to the GST superfamily.</text>
</comment>
<dbReference type="InterPro" id="IPR004045">
    <property type="entry name" value="Glutathione_S-Trfase_N"/>
</dbReference>
<dbReference type="EC" id="2.5.1.18" evidence="1"/>
<evidence type="ECO:0000313" key="3">
    <source>
        <dbReference type="EMBL" id="URD96442.1"/>
    </source>
</evidence>
<dbReference type="OrthoDB" id="4951845at2759"/>
<dbReference type="EMBL" id="CP097506">
    <property type="protein sequence ID" value="URD96442.1"/>
    <property type="molecule type" value="Genomic_DNA"/>
</dbReference>
<dbReference type="PANTHER" id="PTHR11260:SF676">
    <property type="entry name" value="GLUTATHIONE S-TRANSFERASE U8"/>
    <property type="match status" value="1"/>
</dbReference>
<evidence type="ECO:0000256" key="1">
    <source>
        <dbReference type="RuleBase" id="RU369102"/>
    </source>
</evidence>
<dbReference type="Gene3D" id="3.40.30.10">
    <property type="entry name" value="Glutaredoxin"/>
    <property type="match status" value="1"/>
</dbReference>
<proteinExistence type="inferred from homology"/>
<keyword evidence="1" id="KW-0808">Transferase</keyword>
<evidence type="ECO:0000313" key="4">
    <source>
        <dbReference type="EMBL" id="URD98296.1"/>
    </source>
</evidence>
<comment type="catalytic activity">
    <reaction evidence="1">
        <text>RX + glutathione = an S-substituted glutathione + a halide anion + H(+)</text>
        <dbReference type="Rhea" id="RHEA:16437"/>
        <dbReference type="ChEBI" id="CHEBI:15378"/>
        <dbReference type="ChEBI" id="CHEBI:16042"/>
        <dbReference type="ChEBI" id="CHEBI:17792"/>
        <dbReference type="ChEBI" id="CHEBI:57925"/>
        <dbReference type="ChEBI" id="CHEBI:90779"/>
        <dbReference type="EC" id="2.5.1.18"/>
    </reaction>
</comment>
<dbReference type="InterPro" id="IPR045073">
    <property type="entry name" value="Omega/Tau-like"/>
</dbReference>
<accession>A0A9E7FJW3</accession>